<evidence type="ECO:0008006" key="3">
    <source>
        <dbReference type="Google" id="ProtNLM"/>
    </source>
</evidence>
<gene>
    <name evidence="1" type="ORF">E4665_15750</name>
</gene>
<dbReference type="AlphaFoldDB" id="A0A4Z0GKY7"/>
<dbReference type="OrthoDB" id="2433584at2"/>
<accession>A0A4Z0GKY7</accession>
<dbReference type="Proteomes" id="UP000298347">
    <property type="component" value="Unassembled WGS sequence"/>
</dbReference>
<dbReference type="InterPro" id="IPR024562">
    <property type="entry name" value="YqhG"/>
</dbReference>
<evidence type="ECO:0000313" key="1">
    <source>
        <dbReference type="EMBL" id="TGA96408.1"/>
    </source>
</evidence>
<dbReference type="Pfam" id="PF11079">
    <property type="entry name" value="YqhG"/>
    <property type="match status" value="1"/>
</dbReference>
<reference evidence="1 2" key="1">
    <citation type="journal article" date="2015" name="Int. J. Syst. Evol. Microbiol.">
        <title>Sporolactobacillus shoreae sp. nov. and Sporolactobacillus spathodeae sp. nov., two spore-forming lactic acid bacteria isolated from tree barks in Thailand.</title>
        <authorList>
            <person name="Thamacharoensuk T."/>
            <person name="Kitahara M."/>
            <person name="Ohkuma M."/>
            <person name="Thongchul N."/>
            <person name="Tanasupawat S."/>
        </authorList>
    </citation>
    <scope>NUCLEOTIDE SEQUENCE [LARGE SCALE GENOMIC DNA]</scope>
    <source>
        <strain evidence="1 2">BK92</strain>
    </source>
</reference>
<sequence>MQQAEILDFLTRFFKTSGCTLLPTETGGQLKVKLSEEMDQLLMNRPFYWHYIRQTGGIPETATLLFRTDEKSDDGELIYFGSPRLHQIFEVAKKLAPFVRIYQEPLIHSSPALEPWLCLNMKISDQCDLKRDRIYSVGLQLINGTLVEGFHEILSKLTLSPKAPDYCYTLSPLITVRSGIRRVEKLIESELRCEPSDWSDSAGKRWERDQELLDSFYELETEKPEAYFQEKEALKAQYQPRTVIRLINAGLFYLQSRSFLPDISKGR</sequence>
<organism evidence="1 2">
    <name type="scientific">Sporolactobacillus shoreae</name>
    <dbReference type="NCBI Taxonomy" id="1465501"/>
    <lineage>
        <taxon>Bacteria</taxon>
        <taxon>Bacillati</taxon>
        <taxon>Bacillota</taxon>
        <taxon>Bacilli</taxon>
        <taxon>Bacillales</taxon>
        <taxon>Sporolactobacillaceae</taxon>
        <taxon>Sporolactobacillus</taxon>
    </lineage>
</organism>
<name>A0A4Z0GKY7_9BACL</name>
<protein>
    <recommendedName>
        <fullName evidence="3">YqhG family protein</fullName>
    </recommendedName>
</protein>
<dbReference type="EMBL" id="SRJD01000025">
    <property type="protein sequence ID" value="TGA96408.1"/>
    <property type="molecule type" value="Genomic_DNA"/>
</dbReference>
<dbReference type="RefSeq" id="WP_135349752.1">
    <property type="nucleotide sequence ID" value="NZ_SRJD01000025.1"/>
</dbReference>
<keyword evidence="2" id="KW-1185">Reference proteome</keyword>
<comment type="caution">
    <text evidence="1">The sequence shown here is derived from an EMBL/GenBank/DDBJ whole genome shotgun (WGS) entry which is preliminary data.</text>
</comment>
<proteinExistence type="predicted"/>
<evidence type="ECO:0000313" key="2">
    <source>
        <dbReference type="Proteomes" id="UP000298347"/>
    </source>
</evidence>